<evidence type="ECO:0000256" key="6">
    <source>
        <dbReference type="ARBA" id="ARBA00023136"/>
    </source>
</evidence>
<dbReference type="Proteomes" id="UP001652642">
    <property type="component" value="Chromosome 2"/>
</dbReference>
<evidence type="ECO:0000256" key="2">
    <source>
        <dbReference type="ARBA" id="ARBA00022692"/>
    </source>
</evidence>
<dbReference type="InterPro" id="IPR003597">
    <property type="entry name" value="Ig_C1-set"/>
</dbReference>
<protein>
    <submittedName>
        <fullName evidence="13">Class II histocompatibility antigen, M beta 1 chain isoform X2</fullName>
    </submittedName>
</protein>
<dbReference type="InterPro" id="IPR007110">
    <property type="entry name" value="Ig-like_dom"/>
</dbReference>
<keyword evidence="8" id="KW-0491">MHC II</keyword>
<dbReference type="Gene3D" id="2.60.40.10">
    <property type="entry name" value="Immunoglobulins"/>
    <property type="match status" value="1"/>
</dbReference>
<keyword evidence="2 9" id="KW-0812">Transmembrane</keyword>
<keyword evidence="6 9" id="KW-0472">Membrane</keyword>
<dbReference type="InterPro" id="IPR036179">
    <property type="entry name" value="Ig-like_dom_sf"/>
</dbReference>
<evidence type="ECO:0000313" key="12">
    <source>
        <dbReference type="Proteomes" id="UP001652642"/>
    </source>
</evidence>
<dbReference type="PANTHER" id="PTHR19944:SF65">
    <property type="entry name" value="HLA CLASS II HISTOCOMPATIBILITY ANTIGEN, DM BETA CHAIN"/>
    <property type="match status" value="1"/>
</dbReference>
<keyword evidence="12" id="KW-1185">Reference proteome</keyword>
<dbReference type="SUPFAM" id="SSF48726">
    <property type="entry name" value="Immunoglobulin"/>
    <property type="match status" value="1"/>
</dbReference>
<feature type="signal peptide" evidence="10">
    <location>
        <begin position="1"/>
        <end position="20"/>
    </location>
</feature>
<feature type="domain" description="Ig-like" evidence="11">
    <location>
        <begin position="118"/>
        <end position="206"/>
    </location>
</feature>
<dbReference type="InterPro" id="IPR050160">
    <property type="entry name" value="MHC/Immunoglobulin"/>
</dbReference>
<evidence type="ECO:0000256" key="3">
    <source>
        <dbReference type="ARBA" id="ARBA00022859"/>
    </source>
</evidence>
<evidence type="ECO:0000313" key="13">
    <source>
        <dbReference type="RefSeq" id="XP_072844042.1"/>
    </source>
</evidence>
<evidence type="ECO:0000256" key="8">
    <source>
        <dbReference type="ARBA" id="ARBA00023182"/>
    </source>
</evidence>
<feature type="transmembrane region" description="Helical" evidence="9">
    <location>
        <begin position="221"/>
        <end position="243"/>
    </location>
</feature>
<dbReference type="RefSeq" id="XP_072844042.1">
    <property type="nucleotide sequence ID" value="XM_072987941.1"/>
</dbReference>
<evidence type="ECO:0000256" key="5">
    <source>
        <dbReference type="ARBA" id="ARBA00023130"/>
    </source>
</evidence>
<keyword evidence="5" id="KW-1064">Adaptive immunity</keyword>
<name>A0ABM5FF63_9SAUR</name>
<keyword evidence="7" id="KW-0325">Glycoprotein</keyword>
<feature type="chain" id="PRO_5046804000" evidence="10">
    <location>
        <begin position="21"/>
        <end position="266"/>
    </location>
</feature>
<dbReference type="CDD" id="cd21002">
    <property type="entry name" value="IgC1_MHC_II_beta_HLA-DM"/>
    <property type="match status" value="1"/>
</dbReference>
<evidence type="ECO:0000259" key="11">
    <source>
        <dbReference type="PROSITE" id="PS50835"/>
    </source>
</evidence>
<evidence type="ECO:0000256" key="4">
    <source>
        <dbReference type="ARBA" id="ARBA00022989"/>
    </source>
</evidence>
<accession>A0ABM5FF63</accession>
<reference evidence="13" key="2">
    <citation type="submission" date="2025-08" db="UniProtKB">
        <authorList>
            <consortium name="RefSeq"/>
        </authorList>
    </citation>
    <scope>IDENTIFICATION</scope>
</reference>
<gene>
    <name evidence="13" type="primary">LOC110091149</name>
</gene>
<dbReference type="Gene3D" id="3.10.320.10">
    <property type="entry name" value="Class II Histocompatibility Antigen, M Beta Chain, Chain B, domain 1"/>
    <property type="match status" value="1"/>
</dbReference>
<evidence type="ECO:0000256" key="9">
    <source>
        <dbReference type="SAM" id="Phobius"/>
    </source>
</evidence>
<evidence type="ECO:0000256" key="10">
    <source>
        <dbReference type="SAM" id="SignalP"/>
    </source>
</evidence>
<dbReference type="InterPro" id="IPR013783">
    <property type="entry name" value="Ig-like_fold"/>
</dbReference>
<dbReference type="SUPFAM" id="SSF54452">
    <property type="entry name" value="MHC antigen-recognition domain"/>
    <property type="match status" value="1"/>
</dbReference>
<comment type="subcellular location">
    <subcellularLocation>
        <location evidence="1">Membrane</location>
        <topology evidence="1">Single-pass type I membrane protein</topology>
    </subcellularLocation>
</comment>
<keyword evidence="10" id="KW-0732">Signal</keyword>
<keyword evidence="4 9" id="KW-1133">Transmembrane helix</keyword>
<evidence type="ECO:0000256" key="1">
    <source>
        <dbReference type="ARBA" id="ARBA00004479"/>
    </source>
</evidence>
<proteinExistence type="predicted"/>
<keyword evidence="3" id="KW-0391">Immunity</keyword>
<dbReference type="SMART" id="SM00407">
    <property type="entry name" value="IGc1"/>
    <property type="match status" value="1"/>
</dbReference>
<dbReference type="InterPro" id="IPR003006">
    <property type="entry name" value="Ig/MHC_CS"/>
</dbReference>
<dbReference type="PANTHER" id="PTHR19944">
    <property type="entry name" value="MHC CLASS II-RELATED"/>
    <property type="match status" value="1"/>
</dbReference>
<organism evidence="12 13">
    <name type="scientific">Pogona vitticeps</name>
    <name type="common">central bearded dragon</name>
    <dbReference type="NCBI Taxonomy" id="103695"/>
    <lineage>
        <taxon>Eukaryota</taxon>
        <taxon>Metazoa</taxon>
        <taxon>Chordata</taxon>
        <taxon>Craniata</taxon>
        <taxon>Vertebrata</taxon>
        <taxon>Euteleostomi</taxon>
        <taxon>Lepidosauria</taxon>
        <taxon>Squamata</taxon>
        <taxon>Bifurcata</taxon>
        <taxon>Unidentata</taxon>
        <taxon>Episquamata</taxon>
        <taxon>Toxicofera</taxon>
        <taxon>Iguania</taxon>
        <taxon>Acrodonta</taxon>
        <taxon>Agamidae</taxon>
        <taxon>Amphibolurinae</taxon>
        <taxon>Pogona</taxon>
    </lineage>
</organism>
<sequence>MRPAWALGWALALAESYLQAGGFVLHLETDCPLSADGQVLWANWTLSFNKIPFVCYDNDLQQFQPCGLGEFFPWNYTSVPISNWLDGQLPGQGQKAAAACLGQTHSLWGRTGERRTPPNVRIFPVTPRNTPAPIMLACVAWGFFPSEVDLSWWWNGALVKSGMGPPKLSSNGDWTYQARLTLPVDPEKGGVYTCRVAHVSLTEAVTKDWAPGLPLDLRVKVGAAGAVLGIGVVFFGVACSIFIKRMKEREAAGYVRLEGNSYPEVR</sequence>
<dbReference type="InterPro" id="IPR011162">
    <property type="entry name" value="MHC_I/II-like_Ag-recog"/>
</dbReference>
<dbReference type="PROSITE" id="PS00290">
    <property type="entry name" value="IG_MHC"/>
    <property type="match status" value="1"/>
</dbReference>
<evidence type="ECO:0000256" key="7">
    <source>
        <dbReference type="ARBA" id="ARBA00023180"/>
    </source>
</evidence>
<dbReference type="GeneID" id="110091149"/>
<dbReference type="PROSITE" id="PS50835">
    <property type="entry name" value="IG_LIKE"/>
    <property type="match status" value="1"/>
</dbReference>
<dbReference type="InterPro" id="IPR014745">
    <property type="entry name" value="MHC_II_a/b_N"/>
</dbReference>
<dbReference type="Pfam" id="PF07654">
    <property type="entry name" value="C1-set"/>
    <property type="match status" value="1"/>
</dbReference>
<reference evidence="12" key="1">
    <citation type="submission" date="2025-05" db="UniProtKB">
        <authorList>
            <consortium name="RefSeq"/>
        </authorList>
    </citation>
    <scope>NUCLEOTIDE SEQUENCE [LARGE SCALE GENOMIC DNA]</scope>
</reference>